<proteinExistence type="predicted"/>
<accession>A0ABP1S8T3</accession>
<comment type="caution">
    <text evidence="2">The sequence shown here is derived from an EMBL/GenBank/DDBJ whole genome shotgun (WGS) entry which is preliminary data.</text>
</comment>
<keyword evidence="1" id="KW-0812">Transmembrane</keyword>
<dbReference type="EMBL" id="CAXLJM020000164">
    <property type="protein sequence ID" value="CAL8146490.1"/>
    <property type="molecule type" value="Genomic_DNA"/>
</dbReference>
<feature type="transmembrane region" description="Helical" evidence="1">
    <location>
        <begin position="281"/>
        <end position="301"/>
    </location>
</feature>
<feature type="transmembrane region" description="Helical" evidence="1">
    <location>
        <begin position="321"/>
        <end position="342"/>
    </location>
</feature>
<keyword evidence="1" id="KW-1133">Transmembrane helix</keyword>
<evidence type="ECO:0008006" key="4">
    <source>
        <dbReference type="Google" id="ProtNLM"/>
    </source>
</evidence>
<feature type="transmembrane region" description="Helical" evidence="1">
    <location>
        <begin position="73"/>
        <end position="95"/>
    </location>
</feature>
<evidence type="ECO:0000313" key="2">
    <source>
        <dbReference type="EMBL" id="CAL8146490.1"/>
    </source>
</evidence>
<keyword evidence="1" id="KW-0472">Membrane</keyword>
<organism evidence="2 3">
    <name type="scientific">Orchesella dallaii</name>
    <dbReference type="NCBI Taxonomy" id="48710"/>
    <lineage>
        <taxon>Eukaryota</taxon>
        <taxon>Metazoa</taxon>
        <taxon>Ecdysozoa</taxon>
        <taxon>Arthropoda</taxon>
        <taxon>Hexapoda</taxon>
        <taxon>Collembola</taxon>
        <taxon>Entomobryomorpha</taxon>
        <taxon>Entomobryoidea</taxon>
        <taxon>Orchesellidae</taxon>
        <taxon>Orchesellinae</taxon>
        <taxon>Orchesella</taxon>
    </lineage>
</organism>
<feature type="transmembrane region" description="Helical" evidence="1">
    <location>
        <begin position="196"/>
        <end position="216"/>
    </location>
</feature>
<feature type="transmembrane region" description="Helical" evidence="1">
    <location>
        <begin position="40"/>
        <end position="61"/>
    </location>
</feature>
<evidence type="ECO:0000256" key="1">
    <source>
        <dbReference type="SAM" id="Phobius"/>
    </source>
</evidence>
<sequence length="416" mass="47025">MLRDAKLLEWLIAAGQSSNFVTGKNYTGDGNGFRVNRKTFKKNFCACFLLLCIQLVHLINTRFHSNNKDIGSLSLETTMGICIVSAFFLFLHYFYLMMIAGKEVEDFFHAANTYEILNFIDIREYLQSASGKRFLILVRVMDLGFRRISTSVGPQFMAISAVLLPSSPMNFLALFPGKSCTDLMLNIIGINKMTQLLGYLLVALQFLGNWIIWVLIFKFGLLTFYQTGICALILSKYLLILKRKLGKSKGFGILSSINKAISNYQHIRILLIEFNSVHSNFLVSVLLTVLTFQVLSGIKLISCLATDSFTDGNLFWMNCFYAQAVVENVCMIITLFGGFGAVHDLAGHCLRNMRNAAIHRQHGFQGKILKRVVKSLPGLKVEFSATNFIERLTPFVYLEFSLIRIVEFLLLSKSKH</sequence>
<feature type="transmembrane region" description="Helical" evidence="1">
    <location>
        <begin position="222"/>
        <end position="241"/>
    </location>
</feature>
<dbReference type="Proteomes" id="UP001642540">
    <property type="component" value="Unassembled WGS sequence"/>
</dbReference>
<protein>
    <recommendedName>
        <fullName evidence="4">Odorant receptor</fullName>
    </recommendedName>
</protein>
<keyword evidence="3" id="KW-1185">Reference proteome</keyword>
<gene>
    <name evidence="2" type="ORF">ODALV1_LOCUS30833</name>
</gene>
<reference evidence="2 3" key="1">
    <citation type="submission" date="2024-08" db="EMBL/GenBank/DDBJ databases">
        <authorList>
            <person name="Cucini C."/>
            <person name="Frati F."/>
        </authorList>
    </citation>
    <scope>NUCLEOTIDE SEQUENCE [LARGE SCALE GENOMIC DNA]</scope>
</reference>
<name>A0ABP1S8T3_9HEXA</name>
<evidence type="ECO:0000313" key="3">
    <source>
        <dbReference type="Proteomes" id="UP001642540"/>
    </source>
</evidence>